<feature type="transmembrane region" description="Helical" evidence="1">
    <location>
        <begin position="90"/>
        <end position="112"/>
    </location>
</feature>
<keyword evidence="1" id="KW-0472">Membrane</keyword>
<evidence type="ECO:0000256" key="1">
    <source>
        <dbReference type="SAM" id="Phobius"/>
    </source>
</evidence>
<keyword evidence="1" id="KW-0812">Transmembrane</keyword>
<protein>
    <submittedName>
        <fullName evidence="2">Uncharacterized protein</fullName>
    </submittedName>
</protein>
<feature type="transmembrane region" description="Helical" evidence="1">
    <location>
        <begin position="132"/>
        <end position="150"/>
    </location>
</feature>
<dbReference type="AlphaFoldDB" id="A0A075H1I2"/>
<name>A0A075H1I2_9EURY</name>
<keyword evidence="1" id="KW-1133">Transmembrane helix</keyword>
<organism evidence="2">
    <name type="scientific">uncultured marine group II/III euryarchaeote KM3_41_F08</name>
    <dbReference type="NCBI Taxonomy" id="1456446"/>
    <lineage>
        <taxon>Archaea</taxon>
        <taxon>Methanobacteriati</taxon>
        <taxon>Methanobacteriota</taxon>
        <taxon>environmental samples</taxon>
    </lineage>
</organism>
<sequence length="185" mass="20144">MQPKDRHEMGQMIHSRSVMGGILLAAVGIFWWLTVSVIGDTLGDADSSLPNSMILNLDFFSVSLLIPILVLVATVLLMHSRERSSWQSGATGGVLLIMALYFTLEPIGWLVFTDSGQPSMILQSLRIGALGVMVHFATHLLLDAILLSWVQKLLQTFPLDIAPLDEPLQLTAGGFENAEEEADSA</sequence>
<accession>A0A075H1I2</accession>
<feature type="transmembrane region" description="Helical" evidence="1">
    <location>
        <begin position="59"/>
        <end position="78"/>
    </location>
</feature>
<reference evidence="2" key="1">
    <citation type="journal article" date="2014" name="Genome Biol. Evol.">
        <title>Pangenome evidence for extensive interdomain horizontal transfer affecting lineage core and shell genes in uncultured planktonic thaumarchaeota and euryarchaeota.</title>
        <authorList>
            <person name="Deschamps P."/>
            <person name="Zivanovic Y."/>
            <person name="Moreira D."/>
            <person name="Rodriguez-Valera F."/>
            <person name="Lopez-Garcia P."/>
        </authorList>
    </citation>
    <scope>NUCLEOTIDE SEQUENCE</scope>
</reference>
<proteinExistence type="predicted"/>
<evidence type="ECO:0000313" key="2">
    <source>
        <dbReference type="EMBL" id="AIF09919.1"/>
    </source>
</evidence>
<feature type="transmembrane region" description="Helical" evidence="1">
    <location>
        <begin position="21"/>
        <end position="39"/>
    </location>
</feature>
<dbReference type="EMBL" id="KF900876">
    <property type="protein sequence ID" value="AIF09919.1"/>
    <property type="molecule type" value="Genomic_DNA"/>
</dbReference>